<gene>
    <name evidence="2" type="ORF">VNI00_017267</name>
</gene>
<evidence type="ECO:0000313" key="3">
    <source>
        <dbReference type="Proteomes" id="UP001383192"/>
    </source>
</evidence>
<sequence>MRLSTVFAALASSGFAAATHLESRQEALRFGVVNVDPSTGPVAPGQFCSTFNSRYDSSEARYHPTLVDFFVQGKFADTGNFTPRLLLSRNGFGANDITLNYTATLPPVHNLGSTNSWSVWADITFPVDGDVELDGTSTGLVVQSA</sequence>
<evidence type="ECO:0000256" key="1">
    <source>
        <dbReference type="SAM" id="SignalP"/>
    </source>
</evidence>
<feature type="chain" id="PRO_5043631485" evidence="1">
    <location>
        <begin position="19"/>
        <end position="145"/>
    </location>
</feature>
<dbReference type="Proteomes" id="UP001383192">
    <property type="component" value="Unassembled WGS sequence"/>
</dbReference>
<proteinExistence type="predicted"/>
<keyword evidence="1" id="KW-0732">Signal</keyword>
<accession>A0AAW0B852</accession>
<comment type="caution">
    <text evidence="2">The sequence shown here is derived from an EMBL/GenBank/DDBJ whole genome shotgun (WGS) entry which is preliminary data.</text>
</comment>
<keyword evidence="3" id="KW-1185">Reference proteome</keyword>
<evidence type="ECO:0000313" key="2">
    <source>
        <dbReference type="EMBL" id="KAK7021823.1"/>
    </source>
</evidence>
<organism evidence="2 3">
    <name type="scientific">Paramarasmius palmivorus</name>
    <dbReference type="NCBI Taxonomy" id="297713"/>
    <lineage>
        <taxon>Eukaryota</taxon>
        <taxon>Fungi</taxon>
        <taxon>Dikarya</taxon>
        <taxon>Basidiomycota</taxon>
        <taxon>Agaricomycotina</taxon>
        <taxon>Agaricomycetes</taxon>
        <taxon>Agaricomycetidae</taxon>
        <taxon>Agaricales</taxon>
        <taxon>Marasmiineae</taxon>
        <taxon>Marasmiaceae</taxon>
        <taxon>Paramarasmius</taxon>
    </lineage>
</organism>
<name>A0AAW0B852_9AGAR</name>
<dbReference type="EMBL" id="JAYKXP010000162">
    <property type="protein sequence ID" value="KAK7021823.1"/>
    <property type="molecule type" value="Genomic_DNA"/>
</dbReference>
<reference evidence="2 3" key="1">
    <citation type="submission" date="2024-01" db="EMBL/GenBank/DDBJ databases">
        <title>A draft genome for a cacao thread blight-causing isolate of Paramarasmius palmivorus.</title>
        <authorList>
            <person name="Baruah I.K."/>
            <person name="Bukari Y."/>
            <person name="Amoako-Attah I."/>
            <person name="Meinhardt L.W."/>
            <person name="Bailey B.A."/>
            <person name="Cohen S.P."/>
        </authorList>
    </citation>
    <scope>NUCLEOTIDE SEQUENCE [LARGE SCALE GENOMIC DNA]</scope>
    <source>
        <strain evidence="2 3">GH-12</strain>
    </source>
</reference>
<protein>
    <submittedName>
        <fullName evidence="2">Uncharacterized protein</fullName>
    </submittedName>
</protein>
<feature type="signal peptide" evidence="1">
    <location>
        <begin position="1"/>
        <end position="18"/>
    </location>
</feature>
<dbReference type="AlphaFoldDB" id="A0AAW0B852"/>